<dbReference type="Pfam" id="PF04672">
    <property type="entry name" value="Methyltransf_19"/>
    <property type="match status" value="1"/>
</dbReference>
<feature type="region of interest" description="Disordered" evidence="1">
    <location>
        <begin position="1"/>
        <end position="35"/>
    </location>
</feature>
<dbReference type="GO" id="GO:0008168">
    <property type="term" value="F:methyltransferase activity"/>
    <property type="evidence" value="ECO:0007669"/>
    <property type="project" value="UniProtKB-KW"/>
</dbReference>
<evidence type="ECO:0000313" key="3">
    <source>
        <dbReference type="Proteomes" id="UP000032545"/>
    </source>
</evidence>
<dbReference type="InterPro" id="IPR006764">
    <property type="entry name" value="SAM_dep_MeTrfase_SAV2177_type"/>
</dbReference>
<dbReference type="Proteomes" id="UP000032545">
    <property type="component" value="Unassembled WGS sequence"/>
</dbReference>
<dbReference type="AlphaFoldDB" id="A0A0D8BMG0"/>
<comment type="caution">
    <text evidence="2">The sequence shown here is derived from an EMBL/GenBank/DDBJ whole genome shotgun (WGS) entry which is preliminary data.</text>
</comment>
<dbReference type="EMBL" id="JYFN01000002">
    <property type="protein sequence ID" value="KJE25265.1"/>
    <property type="molecule type" value="Genomic_DNA"/>
</dbReference>
<sequence>MRDRPPTLRPDTPGSDRLDADLRYRRRRPRPRRCADSYRQRAITARLRSRAEAESLFTGLELPDPGVVFVHRWRPDADVPAGLTDAAVNIYGGLARKV</sequence>
<dbReference type="OrthoDB" id="3217893at2"/>
<dbReference type="RefSeq" id="WP_063870308.1">
    <property type="nucleotide sequence ID" value="NZ_JYFN01000002.1"/>
</dbReference>
<protein>
    <submittedName>
        <fullName evidence="2">S-adenosyl methyltransferase</fullName>
    </submittedName>
</protein>
<proteinExistence type="predicted"/>
<dbReference type="GO" id="GO:0032259">
    <property type="term" value="P:methylation"/>
    <property type="evidence" value="ECO:0007669"/>
    <property type="project" value="UniProtKB-KW"/>
</dbReference>
<evidence type="ECO:0000256" key="1">
    <source>
        <dbReference type="SAM" id="MobiDB-lite"/>
    </source>
</evidence>
<keyword evidence="2" id="KW-0489">Methyltransferase</keyword>
<feature type="compositionally biased region" description="Basic and acidic residues" evidence="1">
    <location>
        <begin position="14"/>
        <end position="23"/>
    </location>
</feature>
<accession>A0A0D8BMG0</accession>
<name>A0A0D8BMG0_9ACTN</name>
<reference evidence="3" key="1">
    <citation type="submission" date="2015-02" db="EMBL/GenBank/DDBJ databases">
        <title>Draft Genome of Frankia sp. CpI1-S.</title>
        <authorList>
            <person name="Oshone R.T."/>
            <person name="Ngom M."/>
            <person name="Ghodhbane-Gtari F."/>
            <person name="Gtari M."/>
            <person name="Morris K."/>
            <person name="Thomas K."/>
            <person name="Sen A."/>
            <person name="Tisa L.S."/>
        </authorList>
    </citation>
    <scope>NUCLEOTIDE SEQUENCE [LARGE SCALE GENOMIC DNA]</scope>
    <source>
        <strain evidence="3">CpI1-S</strain>
    </source>
</reference>
<dbReference type="PATRIC" id="fig|1502723.3.peg.443"/>
<keyword evidence="2" id="KW-0808">Transferase</keyword>
<organism evidence="2 3">
    <name type="scientific">Frankia torreyi</name>
    <dbReference type="NCBI Taxonomy" id="1856"/>
    <lineage>
        <taxon>Bacteria</taxon>
        <taxon>Bacillati</taxon>
        <taxon>Actinomycetota</taxon>
        <taxon>Actinomycetes</taxon>
        <taxon>Frankiales</taxon>
        <taxon>Frankiaceae</taxon>
        <taxon>Frankia</taxon>
    </lineage>
</organism>
<gene>
    <name evidence="2" type="ORF">FF36_00398</name>
</gene>
<reference evidence="2 3" key="2">
    <citation type="journal article" date="2016" name="Genome Announc.">
        <title>Permanent Draft Genome Sequences for Two Variants of Frankia sp. Strain CpI1, the First Frankia Strain Isolated from Root Nodules of Comptonia peregrina.</title>
        <authorList>
            <person name="Oshone R."/>
            <person name="Hurst S.G.IV."/>
            <person name="Abebe-Akele F."/>
            <person name="Simpson S."/>
            <person name="Morris K."/>
            <person name="Thomas W.K."/>
            <person name="Tisa L.S."/>
        </authorList>
    </citation>
    <scope>NUCLEOTIDE SEQUENCE [LARGE SCALE GENOMIC DNA]</scope>
    <source>
        <strain evidence="3">CpI1-S</strain>
    </source>
</reference>
<evidence type="ECO:0000313" key="2">
    <source>
        <dbReference type="EMBL" id="KJE25265.1"/>
    </source>
</evidence>
<dbReference type="Gene3D" id="3.40.50.150">
    <property type="entry name" value="Vaccinia Virus protein VP39"/>
    <property type="match status" value="1"/>
</dbReference>
<keyword evidence="3" id="KW-1185">Reference proteome</keyword>
<dbReference type="InterPro" id="IPR029063">
    <property type="entry name" value="SAM-dependent_MTases_sf"/>
</dbReference>